<reference evidence="1 2" key="1">
    <citation type="journal article" date="2003" name="Proc. Natl. Acad. Sci. U.S.A.">
        <title>Complete genome sequence of Lactobacillus plantarum WCFS1.</title>
        <authorList>
            <person name="Kleerebezem M."/>
            <person name="Boekhorst J."/>
            <person name="van Kranenburg R."/>
            <person name="Molenaar D."/>
            <person name="Kuipers O.P."/>
            <person name="Leer R."/>
            <person name="Tarchini R."/>
            <person name="Peters S.A."/>
            <person name="Sandbrink H.M."/>
            <person name="Fiers M.W."/>
            <person name="Stiekema W."/>
            <person name="Lankhorst R.M."/>
            <person name="Bron P.A."/>
            <person name="Hoffer S.M."/>
            <person name="Groot M.N."/>
            <person name="Kerkhoven R."/>
            <person name="de Vries M."/>
            <person name="Ursing B."/>
            <person name="de Vos W.M."/>
            <person name="Siezen R.J."/>
        </authorList>
    </citation>
    <scope>NUCLEOTIDE SEQUENCE [LARGE SCALE GENOMIC DNA]</scope>
    <source>
        <strain evidence="2">ATCC BAA-793 / NCIMB 8826 / WCFS1</strain>
    </source>
</reference>
<protein>
    <submittedName>
        <fullName evidence="1">Transposase</fullName>
    </submittedName>
</protein>
<dbReference type="SUPFAM" id="SSF48295">
    <property type="entry name" value="TrpR-like"/>
    <property type="match status" value="1"/>
</dbReference>
<dbReference type="GO" id="GO:0043565">
    <property type="term" value="F:sequence-specific DNA binding"/>
    <property type="evidence" value="ECO:0007669"/>
    <property type="project" value="InterPro"/>
</dbReference>
<dbReference type="InterPro" id="IPR010921">
    <property type="entry name" value="Trp_repressor/repl_initiator"/>
</dbReference>
<name>F9UPW8_LACPL</name>
<dbReference type="KEGG" id="lpl:lp_2010"/>
<dbReference type="EnsemblBacteria" id="CCC79257">
    <property type="protein sequence ID" value="CCC79257"/>
    <property type="gene ID" value="lp_2010"/>
</dbReference>
<dbReference type="AlphaFoldDB" id="F9UPW8"/>
<dbReference type="eggNOG" id="COG2963">
    <property type="taxonomic scope" value="Bacteria"/>
</dbReference>
<dbReference type="PhylomeDB" id="F9UPW8"/>
<reference key="2">
    <citation type="submission" date="2011-06" db="EMBL/GenBank/DDBJ databases">
        <title>Complete resequencing and reannotation of the Lactobacillus plantarum WCFS1 genome.</title>
        <authorList>
            <person name="Siezen R.J."/>
            <person name="Francke C."/>
            <person name="Renckens B."/>
            <person name="Boekhorst J."/>
            <person name="Wels M."/>
            <person name="Kleerebezem M."/>
            <person name="van Hijum S.A.F.T."/>
        </authorList>
    </citation>
    <scope>NUCLEOTIDE SEQUENCE</scope>
    <source>
        <strain>WCFS1</strain>
    </source>
</reference>
<dbReference type="STRING" id="220668.lp_2010"/>
<dbReference type="InterPro" id="IPR036388">
    <property type="entry name" value="WH-like_DNA-bd_sf"/>
</dbReference>
<accession>F9UPW8</accession>
<evidence type="ECO:0000313" key="2">
    <source>
        <dbReference type="Proteomes" id="UP000000432"/>
    </source>
</evidence>
<sequence>MSCYSIRQWMLHYQRDGIDGLSEATKNQHYSQTFKQKIIRAYLNGERTIQGLTNKYGLRSTSQLRNWLIKYNRD</sequence>
<dbReference type="HOGENOM" id="CLU_2807085_0_0_9"/>
<dbReference type="EMBL" id="AL935263">
    <property type="protein sequence ID" value="CCC79257.1"/>
    <property type="molecule type" value="Genomic_DNA"/>
</dbReference>
<keyword evidence="2" id="KW-1185">Reference proteome</keyword>
<dbReference type="Gene3D" id="1.10.10.10">
    <property type="entry name" value="Winged helix-like DNA-binding domain superfamily/Winged helix DNA-binding domain"/>
    <property type="match status" value="1"/>
</dbReference>
<proteinExistence type="predicted"/>
<organism evidence="1 2">
    <name type="scientific">Lactiplantibacillus plantarum (strain ATCC BAA-793 / NCIMB 8826 / WCFS1)</name>
    <name type="common">Lactobacillus plantarum</name>
    <dbReference type="NCBI Taxonomy" id="220668"/>
    <lineage>
        <taxon>Bacteria</taxon>
        <taxon>Bacillati</taxon>
        <taxon>Bacillota</taxon>
        <taxon>Bacilli</taxon>
        <taxon>Lactobacillales</taxon>
        <taxon>Lactobacillaceae</taxon>
        <taxon>Lactiplantibacillus</taxon>
    </lineage>
</organism>
<dbReference type="Proteomes" id="UP000000432">
    <property type="component" value="Chromosome"/>
</dbReference>
<gene>
    <name evidence="1" type="ordered locus">lp_2010</name>
</gene>
<reference evidence="1 2" key="3">
    <citation type="journal article" date="2012" name="J. Bacteriol.">
        <title>Complete resequencing and reannotation of the Lactobacillus plantarum WCFS1 genome.</title>
        <authorList>
            <person name="Siezen R.J."/>
            <person name="Francke C."/>
            <person name="Renckens B."/>
            <person name="Boekhorst J."/>
            <person name="Wels M."/>
            <person name="Kleerebezem M."/>
            <person name="van Hijum S.A.F.T."/>
        </authorList>
    </citation>
    <scope>NUCLEOTIDE SEQUENCE [LARGE SCALE GENOMIC DNA]</scope>
    <source>
        <strain evidence="2">ATCC BAA-793 / NCIMB 8826 / WCFS1</strain>
    </source>
</reference>
<evidence type="ECO:0000313" key="1">
    <source>
        <dbReference type="EMBL" id="CCC79257.1"/>
    </source>
</evidence>